<name>A0A380LKM2_9FIRM</name>
<dbReference type="InterPro" id="IPR051259">
    <property type="entry name" value="rRNA_Methyltransferase"/>
</dbReference>
<keyword evidence="2 6" id="KW-0489">Methyltransferase</keyword>
<dbReference type="Gene3D" id="3.30.1330.30">
    <property type="match status" value="1"/>
</dbReference>
<proteinExistence type="inferred from homology"/>
<dbReference type="SUPFAM" id="SSF55315">
    <property type="entry name" value="L30e-like"/>
    <property type="match status" value="1"/>
</dbReference>
<dbReference type="InterPro" id="IPR001537">
    <property type="entry name" value="SpoU_MeTrfase"/>
</dbReference>
<evidence type="ECO:0000313" key="7">
    <source>
        <dbReference type="Proteomes" id="UP000255523"/>
    </source>
</evidence>
<protein>
    <submittedName>
        <fullName evidence="6">rRNA methylase</fullName>
        <ecNumber evidence="6">2.1.1.-</ecNumber>
    </submittedName>
</protein>
<dbReference type="GO" id="GO:0008173">
    <property type="term" value="F:RNA methyltransferase activity"/>
    <property type="evidence" value="ECO:0007669"/>
    <property type="project" value="InterPro"/>
</dbReference>
<dbReference type="InterPro" id="IPR053888">
    <property type="entry name" value="MRM3-like_sub_bind"/>
</dbReference>
<dbReference type="EMBL" id="UHFX01000003">
    <property type="protein sequence ID" value="SUO03372.1"/>
    <property type="molecule type" value="Genomic_DNA"/>
</dbReference>
<evidence type="ECO:0000256" key="2">
    <source>
        <dbReference type="ARBA" id="ARBA00022603"/>
    </source>
</evidence>
<dbReference type="Proteomes" id="UP000255523">
    <property type="component" value="Unassembled WGS sequence"/>
</dbReference>
<dbReference type="EC" id="2.1.1.-" evidence="6"/>
<evidence type="ECO:0000313" key="6">
    <source>
        <dbReference type="EMBL" id="SUO03372.1"/>
    </source>
</evidence>
<reference evidence="6 7" key="1">
    <citation type="submission" date="2018-06" db="EMBL/GenBank/DDBJ databases">
        <authorList>
            <consortium name="Pathogen Informatics"/>
            <person name="Doyle S."/>
        </authorList>
    </citation>
    <scope>NUCLEOTIDE SEQUENCE [LARGE SCALE GENOMIC DNA]</scope>
    <source>
        <strain evidence="6 7">NCTC11087</strain>
    </source>
</reference>
<evidence type="ECO:0000256" key="3">
    <source>
        <dbReference type="ARBA" id="ARBA00022679"/>
    </source>
</evidence>
<dbReference type="PANTHER" id="PTHR43191">
    <property type="entry name" value="RRNA METHYLTRANSFERASE 3"/>
    <property type="match status" value="1"/>
</dbReference>
<dbReference type="Gene3D" id="3.40.1280.10">
    <property type="match status" value="1"/>
</dbReference>
<evidence type="ECO:0000259" key="5">
    <source>
        <dbReference type="Pfam" id="PF22435"/>
    </source>
</evidence>
<dbReference type="Pfam" id="PF22435">
    <property type="entry name" value="MRM3-like_sub_bind"/>
    <property type="match status" value="1"/>
</dbReference>
<sequence>MNFIESVQNKRIKELTRLHTKKERDKTGCFLVEGEHLVKEAFSAGCLQEVFINKDTSWKESIPSTLCSDAVLNKLSVQSSQAKIIGLCRKKEWDEKEEKQILLLDSVQDPGNMGTLLRTACAFGIDQVYCSMMCADIYNPKTIQASQGAIFHIPVCYTDLKSLIHKKQAEGLTIYGTSLHERSLPLSKVEKKTSYGIVLGNEGNGVHRELIDACDVIVKIEMHAFESLNVAIAGGILMYEFDRNKG</sequence>
<dbReference type="SUPFAM" id="SSF75217">
    <property type="entry name" value="alpha/beta knot"/>
    <property type="match status" value="1"/>
</dbReference>
<organism evidence="6 7">
    <name type="scientific">Faecalicoccus pleomorphus</name>
    <dbReference type="NCBI Taxonomy" id="1323"/>
    <lineage>
        <taxon>Bacteria</taxon>
        <taxon>Bacillati</taxon>
        <taxon>Bacillota</taxon>
        <taxon>Erysipelotrichia</taxon>
        <taxon>Erysipelotrichales</taxon>
        <taxon>Erysipelotrichaceae</taxon>
        <taxon>Faecalicoccus</taxon>
    </lineage>
</organism>
<dbReference type="AlphaFoldDB" id="A0A380LKM2"/>
<dbReference type="GO" id="GO:0006396">
    <property type="term" value="P:RNA processing"/>
    <property type="evidence" value="ECO:0007669"/>
    <property type="project" value="InterPro"/>
</dbReference>
<dbReference type="Pfam" id="PF00588">
    <property type="entry name" value="SpoU_methylase"/>
    <property type="match status" value="1"/>
</dbReference>
<accession>A0A380LKM2</accession>
<dbReference type="OrthoDB" id="9785673at2"/>
<dbReference type="InterPro" id="IPR029026">
    <property type="entry name" value="tRNA_m1G_MTases_N"/>
</dbReference>
<dbReference type="GO" id="GO:0003723">
    <property type="term" value="F:RNA binding"/>
    <property type="evidence" value="ECO:0007669"/>
    <property type="project" value="InterPro"/>
</dbReference>
<evidence type="ECO:0000259" key="4">
    <source>
        <dbReference type="Pfam" id="PF00588"/>
    </source>
</evidence>
<keyword evidence="7" id="KW-1185">Reference proteome</keyword>
<feature type="domain" description="tRNA/rRNA methyltransferase SpoU type" evidence="4">
    <location>
        <begin position="101"/>
        <end position="239"/>
    </location>
</feature>
<keyword evidence="3 6" id="KW-0808">Transferase</keyword>
<feature type="domain" description="MRM3-like substrate binding" evidence="5">
    <location>
        <begin position="9"/>
        <end position="83"/>
    </location>
</feature>
<dbReference type="GO" id="GO:0032259">
    <property type="term" value="P:methylation"/>
    <property type="evidence" value="ECO:0007669"/>
    <property type="project" value="UniProtKB-KW"/>
</dbReference>
<dbReference type="RefSeq" id="WP_022789856.1">
    <property type="nucleotide sequence ID" value="NZ_UHFX01000003.1"/>
</dbReference>
<dbReference type="InterPro" id="IPR029064">
    <property type="entry name" value="Ribosomal_eL30-like_sf"/>
</dbReference>
<gene>
    <name evidence="6" type="primary">spoU</name>
    <name evidence="6" type="ORF">NCTC11087_00232</name>
</gene>
<dbReference type="InterPro" id="IPR029028">
    <property type="entry name" value="Alpha/beta_knot_MTases"/>
</dbReference>
<dbReference type="GeneID" id="77461227"/>
<evidence type="ECO:0000256" key="1">
    <source>
        <dbReference type="ARBA" id="ARBA00007228"/>
    </source>
</evidence>
<comment type="similarity">
    <text evidence="1">Belongs to the class IV-like SAM-binding methyltransferase superfamily. RNA methyltransferase TrmH family.</text>
</comment>
<dbReference type="CDD" id="cd18095">
    <property type="entry name" value="SpoU-like_rRNA-MTase"/>
    <property type="match status" value="1"/>
</dbReference>
<dbReference type="PANTHER" id="PTHR43191:SF2">
    <property type="entry name" value="RRNA METHYLTRANSFERASE 3, MITOCHONDRIAL"/>
    <property type="match status" value="1"/>
</dbReference>